<comment type="caution">
    <text evidence="1">The sequence shown here is derived from an EMBL/GenBank/DDBJ whole genome shotgun (WGS) entry which is preliminary data.</text>
</comment>
<keyword evidence="3" id="KW-1185">Reference proteome</keyword>
<protein>
    <submittedName>
        <fullName evidence="1">Uncharacterized protein</fullName>
    </submittedName>
</protein>
<dbReference type="InterPro" id="IPR041653">
    <property type="entry name" value="Importin_rep_4"/>
</dbReference>
<dbReference type="AlphaFoldDB" id="A0A816EVG1"/>
<dbReference type="Proteomes" id="UP000663829">
    <property type="component" value="Unassembled WGS sequence"/>
</dbReference>
<accession>A0A816EVG1</accession>
<name>A0A816EVG1_9BILA</name>
<sequence length="87" mass="9680">PQLLEMMVDLDDDKEWSTKDTIEDEEDDSNAVIGESSLDRLACALGGKTMLQYSVSAVQTMLQNRKCLKCLFIKLCLQLIGVIVMPA</sequence>
<reference evidence="1" key="1">
    <citation type="submission" date="2021-02" db="EMBL/GenBank/DDBJ databases">
        <authorList>
            <person name="Nowell W R."/>
        </authorList>
    </citation>
    <scope>NUCLEOTIDE SEQUENCE</scope>
</reference>
<proteinExistence type="predicted"/>
<evidence type="ECO:0000313" key="3">
    <source>
        <dbReference type="Proteomes" id="UP000663829"/>
    </source>
</evidence>
<dbReference type="EMBL" id="CAJNOQ010054557">
    <property type="protein sequence ID" value="CAF1658157.1"/>
    <property type="molecule type" value="Genomic_DNA"/>
</dbReference>
<dbReference type="Gene3D" id="1.25.10.10">
    <property type="entry name" value="Leucine-rich Repeat Variant"/>
    <property type="match status" value="1"/>
</dbReference>
<dbReference type="Proteomes" id="UP000681722">
    <property type="component" value="Unassembled WGS sequence"/>
</dbReference>
<dbReference type="OrthoDB" id="543373at2759"/>
<dbReference type="GO" id="GO:0005634">
    <property type="term" value="C:nucleus"/>
    <property type="evidence" value="ECO:0007669"/>
    <property type="project" value="UniProtKB-SubCell"/>
</dbReference>
<organism evidence="1 3">
    <name type="scientific">Didymodactylos carnosus</name>
    <dbReference type="NCBI Taxonomy" id="1234261"/>
    <lineage>
        <taxon>Eukaryota</taxon>
        <taxon>Metazoa</taxon>
        <taxon>Spiralia</taxon>
        <taxon>Gnathifera</taxon>
        <taxon>Rotifera</taxon>
        <taxon>Eurotatoria</taxon>
        <taxon>Bdelloidea</taxon>
        <taxon>Philodinida</taxon>
        <taxon>Philodinidae</taxon>
        <taxon>Didymodactylos</taxon>
    </lineage>
</organism>
<dbReference type="EMBL" id="CAJOBC010127491">
    <property type="protein sequence ID" value="CAF4600363.1"/>
    <property type="molecule type" value="Genomic_DNA"/>
</dbReference>
<gene>
    <name evidence="1" type="ORF">GPM918_LOCUS45859</name>
    <name evidence="2" type="ORF">SRO942_LOCUS48841</name>
</gene>
<evidence type="ECO:0000313" key="1">
    <source>
        <dbReference type="EMBL" id="CAF1658157.1"/>
    </source>
</evidence>
<dbReference type="InterPro" id="IPR011989">
    <property type="entry name" value="ARM-like"/>
</dbReference>
<dbReference type="Pfam" id="PF18808">
    <property type="entry name" value="Importin_rep_4"/>
    <property type="match status" value="1"/>
</dbReference>
<feature type="non-terminal residue" evidence="1">
    <location>
        <position position="1"/>
    </location>
</feature>
<evidence type="ECO:0000313" key="2">
    <source>
        <dbReference type="EMBL" id="CAF4600363.1"/>
    </source>
</evidence>